<gene>
    <name evidence="1" type="ORF">HID58_006097</name>
</gene>
<organism evidence="1 2">
    <name type="scientific">Brassica napus</name>
    <name type="common">Rape</name>
    <dbReference type="NCBI Taxonomy" id="3708"/>
    <lineage>
        <taxon>Eukaryota</taxon>
        <taxon>Viridiplantae</taxon>
        <taxon>Streptophyta</taxon>
        <taxon>Embryophyta</taxon>
        <taxon>Tracheophyta</taxon>
        <taxon>Spermatophyta</taxon>
        <taxon>Magnoliopsida</taxon>
        <taxon>eudicotyledons</taxon>
        <taxon>Gunneridae</taxon>
        <taxon>Pentapetalae</taxon>
        <taxon>rosids</taxon>
        <taxon>malvids</taxon>
        <taxon>Brassicales</taxon>
        <taxon>Brassicaceae</taxon>
        <taxon>Brassiceae</taxon>
        <taxon>Brassica</taxon>
    </lineage>
</organism>
<name>A0ABQ8EAH6_BRANA</name>
<keyword evidence="2" id="KW-1185">Reference proteome</keyword>
<dbReference type="Proteomes" id="UP000824890">
    <property type="component" value="Unassembled WGS sequence"/>
</dbReference>
<accession>A0ABQ8EAH6</accession>
<sequence length="93" mass="10286">MLANSFKIRLISSVSLVGFRIDGSGASQPNFLSVNILTSSYGCINVTPLPHVNEQGSVDFESYQRYENQTRINLMQLNSRINTATRSVSDMIA</sequence>
<protein>
    <submittedName>
        <fullName evidence="1">Uncharacterized protein</fullName>
    </submittedName>
</protein>
<evidence type="ECO:0000313" key="1">
    <source>
        <dbReference type="EMBL" id="KAH0938636.1"/>
    </source>
</evidence>
<proteinExistence type="predicted"/>
<reference evidence="1 2" key="1">
    <citation type="submission" date="2021-05" db="EMBL/GenBank/DDBJ databases">
        <title>Genome Assembly of Synthetic Allotetraploid Brassica napus Reveals Homoeologous Exchanges between Subgenomes.</title>
        <authorList>
            <person name="Davis J.T."/>
        </authorList>
    </citation>
    <scope>NUCLEOTIDE SEQUENCE [LARGE SCALE GENOMIC DNA]</scope>
    <source>
        <strain evidence="2">cv. Da-Ae</strain>
        <tissue evidence="1">Seedling</tissue>
    </source>
</reference>
<comment type="caution">
    <text evidence="1">The sequence shown here is derived from an EMBL/GenBank/DDBJ whole genome shotgun (WGS) entry which is preliminary data.</text>
</comment>
<evidence type="ECO:0000313" key="2">
    <source>
        <dbReference type="Proteomes" id="UP000824890"/>
    </source>
</evidence>
<dbReference type="EMBL" id="JAGKQM010000002">
    <property type="protein sequence ID" value="KAH0938636.1"/>
    <property type="molecule type" value="Genomic_DNA"/>
</dbReference>